<dbReference type="Pfam" id="PF13523">
    <property type="entry name" value="Acetyltransf_8"/>
    <property type="match status" value="1"/>
</dbReference>
<dbReference type="Gene3D" id="3.90.79.10">
    <property type="entry name" value="Nucleoside Triphosphate Pyrophosphohydrolase"/>
    <property type="match status" value="1"/>
</dbReference>
<feature type="domain" description="Nudix hydrolase" evidence="4">
    <location>
        <begin position="13"/>
        <end position="135"/>
    </location>
</feature>
<evidence type="ECO:0000259" key="3">
    <source>
        <dbReference type="PROSITE" id="PS51186"/>
    </source>
</evidence>
<gene>
    <name evidence="5" type="ORF">F4553_005780</name>
</gene>
<keyword evidence="5" id="KW-0808">Transferase</keyword>
<organism evidence="5 6">
    <name type="scientific">Allocatelliglobosispora scoriae</name>
    <dbReference type="NCBI Taxonomy" id="643052"/>
    <lineage>
        <taxon>Bacteria</taxon>
        <taxon>Bacillati</taxon>
        <taxon>Actinomycetota</taxon>
        <taxon>Actinomycetes</taxon>
        <taxon>Micromonosporales</taxon>
        <taxon>Micromonosporaceae</taxon>
        <taxon>Allocatelliglobosispora</taxon>
    </lineage>
</organism>
<dbReference type="InterPro" id="IPR000182">
    <property type="entry name" value="GNAT_dom"/>
</dbReference>
<keyword evidence="6" id="KW-1185">Reference proteome</keyword>
<evidence type="ECO:0000259" key="4">
    <source>
        <dbReference type="PROSITE" id="PS51462"/>
    </source>
</evidence>
<evidence type="ECO:0000313" key="6">
    <source>
        <dbReference type="Proteomes" id="UP000587527"/>
    </source>
</evidence>
<dbReference type="RefSeq" id="WP_221470518.1">
    <property type="nucleotide sequence ID" value="NZ_JACHMN010000003.1"/>
</dbReference>
<dbReference type="PANTHER" id="PTHR31438">
    <property type="entry name" value="LYSINE N-ACYLTRANSFERASE C17G9.06C-RELATED"/>
    <property type="match status" value="1"/>
</dbReference>
<dbReference type="PROSITE" id="PS51462">
    <property type="entry name" value="NUDIX"/>
    <property type="match status" value="1"/>
</dbReference>
<dbReference type="GO" id="GO:0016787">
    <property type="term" value="F:hydrolase activity"/>
    <property type="evidence" value="ECO:0007669"/>
    <property type="project" value="UniProtKB-KW"/>
</dbReference>
<dbReference type="InterPro" id="IPR020084">
    <property type="entry name" value="NUDIX_hydrolase_CS"/>
</dbReference>
<dbReference type="InterPro" id="IPR000086">
    <property type="entry name" value="NUDIX_hydrolase_dom"/>
</dbReference>
<dbReference type="AlphaFoldDB" id="A0A841BXT3"/>
<dbReference type="GO" id="GO:0046677">
    <property type="term" value="P:response to antibiotic"/>
    <property type="evidence" value="ECO:0007669"/>
    <property type="project" value="UniProtKB-KW"/>
</dbReference>
<dbReference type="PROSITE" id="PS51186">
    <property type="entry name" value="GNAT"/>
    <property type="match status" value="1"/>
</dbReference>
<name>A0A841BXT3_9ACTN</name>
<dbReference type="Gene3D" id="3.40.630.30">
    <property type="match status" value="1"/>
</dbReference>
<dbReference type="InterPro" id="IPR015797">
    <property type="entry name" value="NUDIX_hydrolase-like_dom_sf"/>
</dbReference>
<dbReference type="SUPFAM" id="SSF55811">
    <property type="entry name" value="Nudix"/>
    <property type="match status" value="1"/>
</dbReference>
<dbReference type="EMBL" id="JACHMN010000003">
    <property type="protein sequence ID" value="MBB5872346.1"/>
    <property type="molecule type" value="Genomic_DNA"/>
</dbReference>
<dbReference type="PROSITE" id="PS00893">
    <property type="entry name" value="NUDIX_BOX"/>
    <property type="match status" value="1"/>
</dbReference>
<dbReference type="Pfam" id="PF00293">
    <property type="entry name" value="NUDIX"/>
    <property type="match status" value="1"/>
</dbReference>
<reference evidence="5 6" key="1">
    <citation type="submission" date="2020-08" db="EMBL/GenBank/DDBJ databases">
        <title>Sequencing the genomes of 1000 actinobacteria strains.</title>
        <authorList>
            <person name="Klenk H.-P."/>
        </authorList>
    </citation>
    <scope>NUCLEOTIDE SEQUENCE [LARGE SCALE GENOMIC DNA]</scope>
    <source>
        <strain evidence="5 6">DSM 45362</strain>
    </source>
</reference>
<protein>
    <submittedName>
        <fullName evidence="5">RimJ/RimL family protein N-acetyltransferase</fullName>
    </submittedName>
</protein>
<comment type="caution">
    <text evidence="5">The sequence shown here is derived from an EMBL/GenBank/DDBJ whole genome shotgun (WGS) entry which is preliminary data.</text>
</comment>
<proteinExistence type="predicted"/>
<dbReference type="GO" id="GO:0016410">
    <property type="term" value="F:N-acyltransferase activity"/>
    <property type="evidence" value="ECO:0007669"/>
    <property type="project" value="TreeGrafter"/>
</dbReference>
<evidence type="ECO:0000256" key="2">
    <source>
        <dbReference type="ARBA" id="ARBA00023251"/>
    </source>
</evidence>
<keyword evidence="1" id="KW-0378">Hydrolase</keyword>
<dbReference type="PANTHER" id="PTHR31438:SF1">
    <property type="entry name" value="LYSINE N-ACYLTRANSFERASE C17G9.06C-RELATED"/>
    <property type="match status" value="1"/>
</dbReference>
<sequence>MTHTWDGLPIAEDSPRGSSVVVRRADGAFLVLHRAVQGAAYEGDWAWTPPSGARFPGEPVLVGAERELLEEAGLRDLEILPVDISGGWALFTADVPFDTPVTLDHEHDRYEWLPLDDAVARCAPATVSENLTRAAAIPSEQLSFRPLTRDDLPSLVAWRQAPHARQWFPRQLDLAAATQRYGPRIDDGHHVRMDVVLVDGVPSGYMQRYRVGDEPFFAAATGMPEAIGIDYLLGVGAGRGLGARMIWTYLRDVVLPSAPGVSSVIASPEPANVASLRALEKAGFRRTGEIAMERGPEVLCVLDVARVFGVRPAPAGGPGEL</sequence>
<accession>A0A841BXT3</accession>
<keyword evidence="2" id="KW-0046">Antibiotic resistance</keyword>
<evidence type="ECO:0000313" key="5">
    <source>
        <dbReference type="EMBL" id="MBB5872346.1"/>
    </source>
</evidence>
<dbReference type="InterPro" id="IPR016181">
    <property type="entry name" value="Acyl_CoA_acyltransferase"/>
</dbReference>
<dbReference type="SUPFAM" id="SSF55729">
    <property type="entry name" value="Acyl-CoA N-acyltransferases (Nat)"/>
    <property type="match status" value="1"/>
</dbReference>
<feature type="domain" description="N-acetyltransferase" evidence="3">
    <location>
        <begin position="142"/>
        <end position="305"/>
    </location>
</feature>
<evidence type="ECO:0000256" key="1">
    <source>
        <dbReference type="ARBA" id="ARBA00022801"/>
    </source>
</evidence>
<dbReference type="Proteomes" id="UP000587527">
    <property type="component" value="Unassembled WGS sequence"/>
</dbReference>